<dbReference type="Pfam" id="PF13459">
    <property type="entry name" value="Fer4_15"/>
    <property type="match status" value="1"/>
</dbReference>
<dbReference type="Gene3D" id="3.30.70.20">
    <property type="match status" value="1"/>
</dbReference>
<evidence type="ECO:0000313" key="2">
    <source>
        <dbReference type="Proteomes" id="UP001430377"/>
    </source>
</evidence>
<evidence type="ECO:0000313" key="1">
    <source>
        <dbReference type="EMBL" id="MBX0324251.1"/>
    </source>
</evidence>
<dbReference type="AlphaFoldDB" id="A0AAW4PSL4"/>
<dbReference type="EMBL" id="RKLR01000005">
    <property type="protein sequence ID" value="MBX0324251.1"/>
    <property type="molecule type" value="Genomic_DNA"/>
</dbReference>
<accession>A0AAW4PSL4</accession>
<name>A0AAW4PSL4_9EURY</name>
<keyword evidence="2" id="KW-1185">Reference proteome</keyword>
<dbReference type="SUPFAM" id="SSF54862">
    <property type="entry name" value="4Fe-4S ferredoxins"/>
    <property type="match status" value="1"/>
</dbReference>
<organism evidence="1 2">
    <name type="scientific">Haloarcula rubra</name>
    <dbReference type="NCBI Taxonomy" id="2487747"/>
    <lineage>
        <taxon>Archaea</taxon>
        <taxon>Methanobacteriati</taxon>
        <taxon>Methanobacteriota</taxon>
        <taxon>Stenosarchaea group</taxon>
        <taxon>Halobacteria</taxon>
        <taxon>Halobacteriales</taxon>
        <taxon>Haloarculaceae</taxon>
        <taxon>Haloarcula</taxon>
    </lineage>
</organism>
<proteinExistence type="predicted"/>
<dbReference type="Proteomes" id="UP001430377">
    <property type="component" value="Unassembled WGS sequence"/>
</dbReference>
<comment type="caution">
    <text evidence="1">The sequence shown here is derived from an EMBL/GenBank/DDBJ whole genome shotgun (WGS) entry which is preliminary data.</text>
</comment>
<reference evidence="1 2" key="1">
    <citation type="submission" date="2021-06" db="EMBL/GenBank/DDBJ databases">
        <title>Halomicroarcula sp. a new haloarchaeum isolated from saline soil.</title>
        <authorList>
            <person name="Duran-Viseras A."/>
            <person name="Sanchez-Porro C."/>
            <person name="Ventosa A."/>
        </authorList>
    </citation>
    <scope>NUCLEOTIDE SEQUENCE [LARGE SCALE GENOMIC DNA]</scope>
    <source>
        <strain evidence="1 2">F13</strain>
    </source>
</reference>
<gene>
    <name evidence="1" type="ORF">EGH21_14525</name>
</gene>
<protein>
    <submittedName>
        <fullName evidence="1">Ferredoxin</fullName>
    </submittedName>
</protein>
<dbReference type="RefSeq" id="WP_220619207.1">
    <property type="nucleotide sequence ID" value="NZ_RKLR01000005.1"/>
</dbReference>
<sequence length="86" mass="9173">MYRITIDREACDGVFACLVRDDRFVEDGEGLASLEVDDAEAVTATFDDDRRESAEQAAAACPLDAIAVTDADGETETAAATEEVEP</sequence>